<evidence type="ECO:0000313" key="9">
    <source>
        <dbReference type="Proteomes" id="UP000076404"/>
    </source>
</evidence>
<dbReference type="STRING" id="1379270.GEMMAAP_00280"/>
<dbReference type="InterPro" id="IPR015422">
    <property type="entry name" value="PyrdxlP-dep_Trfase_small"/>
</dbReference>
<accession>A0A143BGI2</accession>
<protein>
    <recommendedName>
        <fullName evidence="7">Aminotransferase class I/classII large domain-containing protein</fullName>
    </recommendedName>
</protein>
<comment type="similarity">
    <text evidence="2">Belongs to the class-I pyridoxal-phosphate-dependent aminotransferase family.</text>
</comment>
<reference evidence="8 9" key="1">
    <citation type="journal article" date="2014" name="Proc. Natl. Acad. Sci. U.S.A.">
        <title>Functional type 2 photosynthetic reaction centers found in the rare bacterial phylum Gemmatimonadetes.</title>
        <authorList>
            <person name="Zeng Y."/>
            <person name="Feng F."/>
            <person name="Medova H."/>
            <person name="Dean J."/>
            <person name="Koblizek M."/>
        </authorList>
    </citation>
    <scope>NUCLEOTIDE SEQUENCE [LARGE SCALE GENOMIC DNA]</scope>
    <source>
        <strain evidence="8 9">AP64</strain>
    </source>
</reference>
<comment type="cofactor">
    <cofactor evidence="1">
        <name>pyridoxal 5'-phosphate</name>
        <dbReference type="ChEBI" id="CHEBI:597326"/>
    </cofactor>
</comment>
<evidence type="ECO:0000259" key="7">
    <source>
        <dbReference type="Pfam" id="PF00155"/>
    </source>
</evidence>
<dbReference type="AlphaFoldDB" id="A0A143BGI2"/>
<reference evidence="8 9" key="2">
    <citation type="journal article" date="2016" name="Environ. Microbiol. Rep.">
        <title>Metagenomic evidence for the presence of phototrophic Gemmatimonadetes bacteria in diverse environments.</title>
        <authorList>
            <person name="Zeng Y."/>
            <person name="Baumbach J."/>
            <person name="Barbosa E.G."/>
            <person name="Azevedo V."/>
            <person name="Zhang C."/>
            <person name="Koblizek M."/>
        </authorList>
    </citation>
    <scope>NUCLEOTIDE SEQUENCE [LARGE SCALE GENOMIC DNA]</scope>
    <source>
        <strain evidence="8 9">AP64</strain>
    </source>
</reference>
<dbReference type="InterPro" id="IPR000796">
    <property type="entry name" value="Asp_trans"/>
</dbReference>
<dbReference type="eggNOG" id="COG1448">
    <property type="taxonomic scope" value="Bacteria"/>
</dbReference>
<dbReference type="OrthoDB" id="9766445at2"/>
<keyword evidence="4" id="KW-0032">Aminotransferase</keyword>
<keyword evidence="5" id="KW-0808">Transferase</keyword>
<evidence type="ECO:0000256" key="5">
    <source>
        <dbReference type="ARBA" id="ARBA00022679"/>
    </source>
</evidence>
<evidence type="ECO:0000256" key="6">
    <source>
        <dbReference type="ARBA" id="ARBA00022898"/>
    </source>
</evidence>
<evidence type="ECO:0000313" key="8">
    <source>
        <dbReference type="EMBL" id="AMW03703.1"/>
    </source>
</evidence>
<dbReference type="PANTHER" id="PTHR11879">
    <property type="entry name" value="ASPARTATE AMINOTRANSFERASE"/>
    <property type="match status" value="1"/>
</dbReference>
<dbReference type="PANTHER" id="PTHR11879:SF22">
    <property type="entry name" value="ASPARTATE AMINOTRANSFERASE, MITOCHONDRIAL"/>
    <property type="match status" value="1"/>
</dbReference>
<dbReference type="GO" id="GO:0042802">
    <property type="term" value="F:identical protein binding"/>
    <property type="evidence" value="ECO:0007669"/>
    <property type="project" value="TreeGrafter"/>
</dbReference>
<gene>
    <name evidence="8" type="ORF">GEMMAAP_00280</name>
</gene>
<dbReference type="Proteomes" id="UP000076404">
    <property type="component" value="Chromosome"/>
</dbReference>
<dbReference type="RefSeq" id="WP_026848973.1">
    <property type="nucleotide sequence ID" value="NZ_CP011454.1"/>
</dbReference>
<evidence type="ECO:0000256" key="2">
    <source>
        <dbReference type="ARBA" id="ARBA00007441"/>
    </source>
</evidence>
<evidence type="ECO:0000256" key="4">
    <source>
        <dbReference type="ARBA" id="ARBA00022576"/>
    </source>
</evidence>
<proteinExistence type="inferred from homology"/>
<dbReference type="GO" id="GO:0008483">
    <property type="term" value="F:transaminase activity"/>
    <property type="evidence" value="ECO:0007669"/>
    <property type="project" value="UniProtKB-KW"/>
</dbReference>
<dbReference type="KEGG" id="gph:GEMMAAP_00280"/>
<dbReference type="CDD" id="cd00609">
    <property type="entry name" value="AAT_like"/>
    <property type="match status" value="1"/>
</dbReference>
<keyword evidence="9" id="KW-1185">Reference proteome</keyword>
<dbReference type="GO" id="GO:0030170">
    <property type="term" value="F:pyridoxal phosphate binding"/>
    <property type="evidence" value="ECO:0007669"/>
    <property type="project" value="InterPro"/>
</dbReference>
<dbReference type="GO" id="GO:0006520">
    <property type="term" value="P:amino acid metabolic process"/>
    <property type="evidence" value="ECO:0007669"/>
    <property type="project" value="InterPro"/>
</dbReference>
<feature type="domain" description="Aminotransferase class I/classII large" evidence="7">
    <location>
        <begin position="37"/>
        <end position="399"/>
    </location>
</feature>
<dbReference type="SUPFAM" id="SSF53383">
    <property type="entry name" value="PLP-dependent transferases"/>
    <property type="match status" value="1"/>
</dbReference>
<evidence type="ECO:0000256" key="3">
    <source>
        <dbReference type="ARBA" id="ARBA00011738"/>
    </source>
</evidence>
<dbReference type="EMBL" id="CP011454">
    <property type="protein sequence ID" value="AMW03703.1"/>
    <property type="molecule type" value="Genomic_DNA"/>
</dbReference>
<dbReference type="Gene3D" id="3.40.640.10">
    <property type="entry name" value="Type I PLP-dependent aspartate aminotransferase-like (Major domain)"/>
    <property type="match status" value="1"/>
</dbReference>
<dbReference type="InterPro" id="IPR015424">
    <property type="entry name" value="PyrdxlP-dep_Trfase"/>
</dbReference>
<evidence type="ECO:0000256" key="1">
    <source>
        <dbReference type="ARBA" id="ARBA00001933"/>
    </source>
</evidence>
<dbReference type="InterPro" id="IPR015421">
    <property type="entry name" value="PyrdxlP-dep_Trfase_major"/>
</dbReference>
<dbReference type="InterPro" id="IPR004839">
    <property type="entry name" value="Aminotransferase_I/II_large"/>
</dbReference>
<dbReference type="Pfam" id="PF00155">
    <property type="entry name" value="Aminotran_1_2"/>
    <property type="match status" value="1"/>
</dbReference>
<organism evidence="8 9">
    <name type="scientific">Gemmatimonas phototrophica</name>
    <dbReference type="NCBI Taxonomy" id="1379270"/>
    <lineage>
        <taxon>Bacteria</taxon>
        <taxon>Pseudomonadati</taxon>
        <taxon>Gemmatimonadota</taxon>
        <taxon>Gemmatimonadia</taxon>
        <taxon>Gemmatimonadales</taxon>
        <taxon>Gemmatimonadaceae</taxon>
        <taxon>Gemmatimonas</taxon>
    </lineage>
</organism>
<name>A0A143BGI2_9BACT</name>
<comment type="subunit">
    <text evidence="3">Homodimer.</text>
</comment>
<keyword evidence="6" id="KW-0663">Pyridoxal phosphate</keyword>
<sequence>MDASNHLLPTRRDFSGDDLIFTLNGKAQKRAAEGASVINATIGALYDDQGKLVVLDTVMGQWQQLTSGEIAPYAPIGGDPTFLLNLVQRHWPNISKLSVGVATPGGSGALALTLKNLLERGDTVLTAAPYWGPYSTLAVEAGQKLATVPYPDVHSGIDIGAWEAACRDILDAQGRLLVWLNDPCHNPTGRSFSKADRTALMDVLRDVASQGPVTLVLDLAYLDYARDPQDVRDALDDYAAFAAEGSVLVGACLSLSKAYTLYGARAGALVFPWSTDAALQGALITSCRGTWSNCARGPMSVLNRISKDDALKASLEQEHAQWRTLLAKRAAAVDAALKAEGFPGAAYDGGFFVTLDGGANPSATCDRMQQHDVFVVPLPEGLRVGICAMKAADAPRFAAAYAASMRG</sequence>
<dbReference type="Gene3D" id="3.90.1150.10">
    <property type="entry name" value="Aspartate Aminotransferase, domain 1"/>
    <property type="match status" value="1"/>
</dbReference>